<evidence type="ECO:0000256" key="4">
    <source>
        <dbReference type="ARBA" id="ARBA00022448"/>
    </source>
</evidence>
<comment type="function">
    <text evidence="1">Needed for flagellar regrowth and assembly.</text>
</comment>
<dbReference type="GO" id="GO:0015031">
    <property type="term" value="P:protein transport"/>
    <property type="evidence" value="ECO:0007669"/>
    <property type="project" value="UniProtKB-KW"/>
</dbReference>
<dbReference type="GO" id="GO:0005829">
    <property type="term" value="C:cytosol"/>
    <property type="evidence" value="ECO:0007669"/>
    <property type="project" value="TreeGrafter"/>
</dbReference>
<feature type="coiled-coil region" evidence="8">
    <location>
        <begin position="55"/>
        <end position="123"/>
    </location>
</feature>
<keyword evidence="5" id="KW-1005">Bacterial flagellum biogenesis</keyword>
<dbReference type="EMBL" id="DTKJ01000015">
    <property type="protein sequence ID" value="HGZ10972.1"/>
    <property type="molecule type" value="Genomic_DNA"/>
</dbReference>
<dbReference type="Pfam" id="PF02108">
    <property type="entry name" value="FliH"/>
    <property type="match status" value="1"/>
</dbReference>
<dbReference type="InterPro" id="IPR018035">
    <property type="entry name" value="Flagellar_FliH/T3SS_HrpE"/>
</dbReference>
<evidence type="ECO:0000256" key="7">
    <source>
        <dbReference type="ARBA" id="ARBA00023225"/>
    </source>
</evidence>
<keyword evidence="6" id="KW-0653">Protein transport</keyword>
<sequence length="240" mass="26795">MFSSDPPEPKGPNIQEFQWPGLENSLETPTLAPFEFRSWDLALLDENSPASQALRAKAEEILGEARQKAQELERQAYEEGFRQGQKDGQEVGQRGLAEVTRRLQNLAEALVKERENLFRQREKVLVDLAVAVGEKFAFRELTLHPEAIRQIIEAGFRHLTTYEGLKVVVSPSDFEILRNEDLGSWPPGVELEADGTLTPGGCRLVNTLGEVDGTWETRRTLIAQAVRGALEALEVSSENS</sequence>
<evidence type="ECO:0000256" key="2">
    <source>
        <dbReference type="ARBA" id="ARBA00006602"/>
    </source>
</evidence>
<organism evidence="11">
    <name type="scientific">Desulfobacca acetoxidans</name>
    <dbReference type="NCBI Taxonomy" id="60893"/>
    <lineage>
        <taxon>Bacteria</taxon>
        <taxon>Pseudomonadati</taxon>
        <taxon>Thermodesulfobacteriota</taxon>
        <taxon>Desulfobaccia</taxon>
        <taxon>Desulfobaccales</taxon>
        <taxon>Desulfobaccaceae</taxon>
        <taxon>Desulfobacca</taxon>
    </lineage>
</organism>
<dbReference type="GO" id="GO:0044781">
    <property type="term" value="P:bacterial-type flagellum organization"/>
    <property type="evidence" value="ECO:0007669"/>
    <property type="project" value="UniProtKB-KW"/>
</dbReference>
<dbReference type="InterPro" id="IPR051472">
    <property type="entry name" value="T3SS_Stator/FliH"/>
</dbReference>
<evidence type="ECO:0000256" key="9">
    <source>
        <dbReference type="SAM" id="MobiDB-lite"/>
    </source>
</evidence>
<reference evidence="11" key="1">
    <citation type="journal article" date="2020" name="mSystems">
        <title>Genome- and Community-Level Interaction Insights into Carbon Utilization and Element Cycling Functions of Hydrothermarchaeota in Hydrothermal Sediment.</title>
        <authorList>
            <person name="Zhou Z."/>
            <person name="Liu Y."/>
            <person name="Xu W."/>
            <person name="Pan J."/>
            <person name="Luo Z.H."/>
            <person name="Li M."/>
        </authorList>
    </citation>
    <scope>NUCLEOTIDE SEQUENCE [LARGE SCALE GENOMIC DNA]</scope>
    <source>
        <strain evidence="11">SpSt-853</strain>
    </source>
</reference>
<comment type="similarity">
    <text evidence="2">Belongs to the FliH family.</text>
</comment>
<keyword evidence="4" id="KW-0813">Transport</keyword>
<evidence type="ECO:0000256" key="8">
    <source>
        <dbReference type="SAM" id="Coils"/>
    </source>
</evidence>
<evidence type="ECO:0000259" key="10">
    <source>
        <dbReference type="Pfam" id="PF02108"/>
    </source>
</evidence>
<feature type="domain" description="Flagellar assembly protein FliH/Type III secretion system HrpE" evidence="10">
    <location>
        <begin position="99"/>
        <end position="218"/>
    </location>
</feature>
<dbReference type="AlphaFoldDB" id="A0A7C5ALA7"/>
<accession>A0A7C5ALA7</accession>
<evidence type="ECO:0000256" key="1">
    <source>
        <dbReference type="ARBA" id="ARBA00003041"/>
    </source>
</evidence>
<protein>
    <recommendedName>
        <fullName evidence="3">Flagellar assembly protein FliH</fullName>
    </recommendedName>
</protein>
<feature type="region of interest" description="Disordered" evidence="9">
    <location>
        <begin position="1"/>
        <end position="22"/>
    </location>
</feature>
<keyword evidence="7" id="KW-1006">Bacterial flagellum protein export</keyword>
<evidence type="ECO:0000256" key="5">
    <source>
        <dbReference type="ARBA" id="ARBA00022795"/>
    </source>
</evidence>
<name>A0A7C5ALA7_9BACT</name>
<dbReference type="PANTHER" id="PTHR34982:SF1">
    <property type="entry name" value="FLAGELLAR ASSEMBLY PROTEIN FLIH"/>
    <property type="match status" value="1"/>
</dbReference>
<evidence type="ECO:0000256" key="3">
    <source>
        <dbReference type="ARBA" id="ARBA00016507"/>
    </source>
</evidence>
<proteinExistence type="inferred from homology"/>
<dbReference type="PANTHER" id="PTHR34982">
    <property type="entry name" value="YOP PROTEINS TRANSLOCATION PROTEIN L"/>
    <property type="match status" value="1"/>
</dbReference>
<gene>
    <name evidence="11" type="ORF">ENW48_01980</name>
</gene>
<keyword evidence="8" id="KW-0175">Coiled coil</keyword>
<comment type="caution">
    <text evidence="11">The sequence shown here is derived from an EMBL/GenBank/DDBJ whole genome shotgun (WGS) entry which is preliminary data.</text>
</comment>
<evidence type="ECO:0000313" key="11">
    <source>
        <dbReference type="EMBL" id="HGZ10972.1"/>
    </source>
</evidence>
<evidence type="ECO:0000256" key="6">
    <source>
        <dbReference type="ARBA" id="ARBA00022927"/>
    </source>
</evidence>